<dbReference type="FunFam" id="3.40.50.300:FF:000298">
    <property type="entry name" value="ATP-binding cassette sub-family A member 12"/>
    <property type="match status" value="1"/>
</dbReference>
<evidence type="ECO:0000256" key="8">
    <source>
        <dbReference type="ARBA" id="ARBA00023136"/>
    </source>
</evidence>
<dbReference type="InterPro" id="IPR003593">
    <property type="entry name" value="AAA+_ATPase"/>
</dbReference>
<keyword evidence="5" id="KW-0547">Nucleotide-binding</keyword>
<evidence type="ECO:0000256" key="7">
    <source>
        <dbReference type="ARBA" id="ARBA00022989"/>
    </source>
</evidence>
<dbReference type="GO" id="GO:0016020">
    <property type="term" value="C:membrane"/>
    <property type="evidence" value="ECO:0007669"/>
    <property type="project" value="UniProtKB-SubCell"/>
</dbReference>
<keyword evidence="2" id="KW-0813">Transport</keyword>
<evidence type="ECO:0000256" key="2">
    <source>
        <dbReference type="ARBA" id="ARBA00022448"/>
    </source>
</evidence>
<evidence type="ECO:0000313" key="11">
    <source>
        <dbReference type="Proteomes" id="UP001162640"/>
    </source>
</evidence>
<feature type="domain" description="ABC transporter" evidence="9">
    <location>
        <begin position="1"/>
        <end position="197"/>
    </location>
</feature>
<keyword evidence="4" id="KW-0677">Repeat</keyword>
<keyword evidence="7" id="KW-1133">Transmembrane helix</keyword>
<comment type="subcellular location">
    <subcellularLocation>
        <location evidence="1">Membrane</location>
        <topology evidence="1">Multi-pass membrane protein</topology>
    </subcellularLocation>
</comment>
<dbReference type="PANTHER" id="PTHR19229:SF36">
    <property type="entry name" value="ATP-BINDING CASSETTE SUB-FAMILY A MEMBER 2"/>
    <property type="match status" value="1"/>
</dbReference>
<evidence type="ECO:0000256" key="1">
    <source>
        <dbReference type="ARBA" id="ARBA00004141"/>
    </source>
</evidence>
<dbReference type="PROSITE" id="PS00211">
    <property type="entry name" value="ABC_TRANSPORTER_1"/>
    <property type="match status" value="1"/>
</dbReference>
<dbReference type="InterPro" id="IPR026082">
    <property type="entry name" value="ABCA"/>
</dbReference>
<dbReference type="SMART" id="SM00382">
    <property type="entry name" value="AAA"/>
    <property type="match status" value="1"/>
</dbReference>
<dbReference type="PROSITE" id="PS50893">
    <property type="entry name" value="ABC_TRANSPORTER_2"/>
    <property type="match status" value="1"/>
</dbReference>
<comment type="caution">
    <text evidence="10">The sequence shown here is derived from an EMBL/GenBank/DDBJ whole genome shotgun (WGS) entry which is preliminary data.</text>
</comment>
<feature type="non-terminal residue" evidence="10">
    <location>
        <position position="197"/>
    </location>
</feature>
<evidence type="ECO:0000256" key="4">
    <source>
        <dbReference type="ARBA" id="ARBA00022737"/>
    </source>
</evidence>
<keyword evidence="8" id="KW-0472">Membrane</keyword>
<dbReference type="Pfam" id="PF00005">
    <property type="entry name" value="ABC_tran"/>
    <property type="match status" value="1"/>
</dbReference>
<dbReference type="PANTHER" id="PTHR19229">
    <property type="entry name" value="ATP-BINDING CASSETTE TRANSPORTER SUBFAMILY A ABCA"/>
    <property type="match status" value="1"/>
</dbReference>
<dbReference type="AlphaFoldDB" id="A0A9W7E1Q9"/>
<dbReference type="InterPro" id="IPR027417">
    <property type="entry name" value="P-loop_NTPase"/>
</dbReference>
<organism evidence="10 11">
    <name type="scientific">Triparma laevis f. inornata</name>
    <dbReference type="NCBI Taxonomy" id="1714386"/>
    <lineage>
        <taxon>Eukaryota</taxon>
        <taxon>Sar</taxon>
        <taxon>Stramenopiles</taxon>
        <taxon>Ochrophyta</taxon>
        <taxon>Bolidophyceae</taxon>
        <taxon>Parmales</taxon>
        <taxon>Triparmaceae</taxon>
        <taxon>Triparma</taxon>
    </lineage>
</organism>
<dbReference type="Proteomes" id="UP001162640">
    <property type="component" value="Unassembled WGS sequence"/>
</dbReference>
<dbReference type="Gene3D" id="3.40.50.300">
    <property type="entry name" value="P-loop containing nucleotide triphosphate hydrolases"/>
    <property type="match status" value="1"/>
</dbReference>
<dbReference type="SUPFAM" id="SSF52540">
    <property type="entry name" value="P-loop containing nucleoside triphosphate hydrolases"/>
    <property type="match status" value="1"/>
</dbReference>
<dbReference type="InterPro" id="IPR003439">
    <property type="entry name" value="ABC_transporter-like_ATP-bd"/>
</dbReference>
<feature type="non-terminal residue" evidence="10">
    <location>
        <position position="1"/>
    </location>
</feature>
<evidence type="ECO:0000313" key="10">
    <source>
        <dbReference type="EMBL" id="GMH62673.1"/>
    </source>
</evidence>
<proteinExistence type="predicted"/>
<dbReference type="GO" id="GO:0140359">
    <property type="term" value="F:ABC-type transporter activity"/>
    <property type="evidence" value="ECO:0007669"/>
    <property type="project" value="InterPro"/>
</dbReference>
<keyword evidence="3" id="KW-0812">Transmembrane</keyword>
<dbReference type="GO" id="GO:0005319">
    <property type="term" value="F:lipid transporter activity"/>
    <property type="evidence" value="ECO:0007669"/>
    <property type="project" value="TreeGrafter"/>
</dbReference>
<accession>A0A9W7E1Q9</accession>
<evidence type="ECO:0000256" key="3">
    <source>
        <dbReference type="ARBA" id="ARBA00022692"/>
    </source>
</evidence>
<evidence type="ECO:0000256" key="5">
    <source>
        <dbReference type="ARBA" id="ARBA00022741"/>
    </source>
</evidence>
<sequence length="197" mass="21475">KQAVDGLDLQMFKNQITCLLGHNGAGKTTTIAMLTGLIDPTSGTAFVDGKDVSTEMSEIRKDMGVCPQHDILYPELTVKEHLRLFGTFKGIPGNELEGAIDDMIREQVGLVEKANTQSKQLSGGMKRKLSVGIAFIGGSSVVLLDEPTSGMDPYSRRFTWNVIRKMAPGRTIILTTHFMDEADLFGDRIAIMADGKL</sequence>
<dbReference type="GO" id="GO:0016887">
    <property type="term" value="F:ATP hydrolysis activity"/>
    <property type="evidence" value="ECO:0007669"/>
    <property type="project" value="InterPro"/>
</dbReference>
<evidence type="ECO:0000259" key="9">
    <source>
        <dbReference type="PROSITE" id="PS50893"/>
    </source>
</evidence>
<dbReference type="EMBL" id="BLQM01000094">
    <property type="protein sequence ID" value="GMH62673.1"/>
    <property type="molecule type" value="Genomic_DNA"/>
</dbReference>
<evidence type="ECO:0000256" key="6">
    <source>
        <dbReference type="ARBA" id="ARBA00022840"/>
    </source>
</evidence>
<dbReference type="GO" id="GO:0005524">
    <property type="term" value="F:ATP binding"/>
    <property type="evidence" value="ECO:0007669"/>
    <property type="project" value="UniProtKB-KW"/>
</dbReference>
<protein>
    <recommendedName>
        <fullName evidence="9">ABC transporter domain-containing protein</fullName>
    </recommendedName>
</protein>
<keyword evidence="6" id="KW-0067">ATP-binding</keyword>
<gene>
    <name evidence="10" type="ORF">TL16_g03525</name>
</gene>
<name>A0A9W7E1Q9_9STRA</name>
<dbReference type="InterPro" id="IPR017871">
    <property type="entry name" value="ABC_transporter-like_CS"/>
</dbReference>
<reference evidence="11" key="1">
    <citation type="journal article" date="2023" name="Commun. Biol.">
        <title>Genome analysis of Parmales, the sister group of diatoms, reveals the evolutionary specialization of diatoms from phago-mixotrophs to photoautotrophs.</title>
        <authorList>
            <person name="Ban H."/>
            <person name="Sato S."/>
            <person name="Yoshikawa S."/>
            <person name="Yamada K."/>
            <person name="Nakamura Y."/>
            <person name="Ichinomiya M."/>
            <person name="Sato N."/>
            <person name="Blanc-Mathieu R."/>
            <person name="Endo H."/>
            <person name="Kuwata A."/>
            <person name="Ogata H."/>
        </authorList>
    </citation>
    <scope>NUCLEOTIDE SEQUENCE [LARGE SCALE GENOMIC DNA]</scope>
</reference>
<dbReference type="CDD" id="cd03263">
    <property type="entry name" value="ABC_subfamily_A"/>
    <property type="match status" value="1"/>
</dbReference>